<evidence type="ECO:0000256" key="1">
    <source>
        <dbReference type="ARBA" id="ARBA00022441"/>
    </source>
</evidence>
<evidence type="ECO:0000256" key="2">
    <source>
        <dbReference type="ARBA" id="ARBA00022737"/>
    </source>
</evidence>
<feature type="region of interest" description="Disordered" evidence="4">
    <location>
        <begin position="433"/>
        <end position="459"/>
    </location>
</feature>
<evidence type="ECO:0000313" key="6">
    <source>
        <dbReference type="Proteomes" id="UP000692954"/>
    </source>
</evidence>
<dbReference type="EMBL" id="CAJJDN010000014">
    <property type="protein sequence ID" value="CAD8060402.1"/>
    <property type="molecule type" value="Genomic_DNA"/>
</dbReference>
<evidence type="ECO:0008006" key="7">
    <source>
        <dbReference type="Google" id="ProtNLM"/>
    </source>
</evidence>
<dbReference type="PANTHER" id="PTHR46093">
    <property type="entry name" value="ACYL-COA-BINDING DOMAIN-CONTAINING PROTEIN 5"/>
    <property type="match status" value="1"/>
</dbReference>
<dbReference type="Proteomes" id="UP000692954">
    <property type="component" value="Unassembled WGS sequence"/>
</dbReference>
<proteinExistence type="predicted"/>
<keyword evidence="6" id="KW-1185">Reference proteome</keyword>
<keyword evidence="2" id="KW-0677">Repeat</keyword>
<comment type="caution">
    <text evidence="5">The sequence shown here is derived from an EMBL/GenBank/DDBJ whole genome shotgun (WGS) entry which is preliminary data.</text>
</comment>
<dbReference type="OrthoDB" id="10251809at2759"/>
<gene>
    <name evidence="5" type="ORF">PSON_ATCC_30995.1.T0140266</name>
</gene>
<keyword evidence="3" id="KW-0175">Coiled coil</keyword>
<dbReference type="Pfam" id="PF01344">
    <property type="entry name" value="Kelch_1"/>
    <property type="match status" value="2"/>
</dbReference>
<evidence type="ECO:0000256" key="4">
    <source>
        <dbReference type="SAM" id="MobiDB-lite"/>
    </source>
</evidence>
<dbReference type="SMART" id="SM00612">
    <property type="entry name" value="Kelch"/>
    <property type="match status" value="2"/>
</dbReference>
<reference evidence="5" key="1">
    <citation type="submission" date="2021-01" db="EMBL/GenBank/DDBJ databases">
        <authorList>
            <consortium name="Genoscope - CEA"/>
            <person name="William W."/>
        </authorList>
    </citation>
    <scope>NUCLEOTIDE SEQUENCE</scope>
</reference>
<organism evidence="5 6">
    <name type="scientific">Paramecium sonneborni</name>
    <dbReference type="NCBI Taxonomy" id="65129"/>
    <lineage>
        <taxon>Eukaryota</taxon>
        <taxon>Sar</taxon>
        <taxon>Alveolata</taxon>
        <taxon>Ciliophora</taxon>
        <taxon>Intramacronucleata</taxon>
        <taxon>Oligohymenophorea</taxon>
        <taxon>Peniculida</taxon>
        <taxon>Parameciidae</taxon>
        <taxon>Paramecium</taxon>
    </lineage>
</organism>
<dbReference type="PANTHER" id="PTHR46093:SF18">
    <property type="entry name" value="FIBRONECTIN TYPE-III DOMAIN-CONTAINING PROTEIN"/>
    <property type="match status" value="1"/>
</dbReference>
<name>A0A8S1L4A8_9CILI</name>
<dbReference type="Pfam" id="PF24681">
    <property type="entry name" value="Kelch_KLHDC2_KLHL20_DRC7"/>
    <property type="match status" value="1"/>
</dbReference>
<sequence>MKAKKQQDDAVLEEDLIKNKSQLDYFPKWQELKPLGKNIHRRSYHSCVAWDNYIYVYGGYETNEGVLDDLMKIPFPNLEKPLTWTQVYKKNLKEVKGPGPLRNHTAVTYQNKMYIFGGKENLIQPCCKLWIFDFQSEEWNEGQECKINNNNICVEGHNSCVFVQGDIASMIVFGGFYTDKGYVSQVLQYSINENVWTIYQEQQKTSPLGRAGAGAAILGNDLYVFGGCNYEQRFSDFWKFDLINKKWEQIKTEKSPGSRSSSVIVQHNQGLYLFGGIHDITHEKNDLWMFKNNEWVLLEEDNSRRQVNDDLNDSLDKASQSKPNKQKEKAKNQDMQNRTIFLLGEDSELRSPQRRGSLKNITLPAGNQKIITEQNNVSQATNNMEELKKRRWQQKKMQMLAEFELTEEEKQKFRSSSPTTEQIKNSINLITNQDKGGQRKISSPVGRKQQQTQAQLIGKKPCARDGHSVIVAGEFMIVFGGDRNLMSFNDLYMYTFSNTNKQTK</sequence>
<evidence type="ECO:0000256" key="3">
    <source>
        <dbReference type="SAM" id="Coils"/>
    </source>
</evidence>
<dbReference type="AlphaFoldDB" id="A0A8S1L4A8"/>
<keyword evidence="1" id="KW-0880">Kelch repeat</keyword>
<feature type="coiled-coil region" evidence="3">
    <location>
        <begin position="370"/>
        <end position="409"/>
    </location>
</feature>
<dbReference type="InterPro" id="IPR006652">
    <property type="entry name" value="Kelch_1"/>
</dbReference>
<accession>A0A8S1L4A8</accession>
<evidence type="ECO:0000313" key="5">
    <source>
        <dbReference type="EMBL" id="CAD8060402.1"/>
    </source>
</evidence>
<feature type="region of interest" description="Disordered" evidence="4">
    <location>
        <begin position="307"/>
        <end position="336"/>
    </location>
</feature>
<protein>
    <recommendedName>
        <fullName evidence="7">Kelch motif family protein</fullName>
    </recommendedName>
</protein>